<dbReference type="InterPro" id="IPR003307">
    <property type="entry name" value="W2_domain"/>
</dbReference>
<evidence type="ECO:0000256" key="4">
    <source>
        <dbReference type="ARBA" id="ARBA00022540"/>
    </source>
</evidence>
<keyword evidence="4 12" id="KW-0396">Initiation factor</keyword>
<evidence type="ECO:0000313" key="13">
    <source>
        <dbReference type="Proteomes" id="UP001472866"/>
    </source>
</evidence>
<evidence type="ECO:0000313" key="12">
    <source>
        <dbReference type="EMBL" id="WZN62872.1"/>
    </source>
</evidence>
<feature type="compositionally biased region" description="Acidic residues" evidence="9">
    <location>
        <begin position="522"/>
        <end position="545"/>
    </location>
</feature>
<dbReference type="SUPFAM" id="SSF51161">
    <property type="entry name" value="Trimeric LpxA-like enzymes"/>
    <property type="match status" value="1"/>
</dbReference>
<evidence type="ECO:0000256" key="5">
    <source>
        <dbReference type="ARBA" id="ARBA00022917"/>
    </source>
</evidence>
<dbReference type="FunFam" id="3.90.550.10:FF:000106">
    <property type="entry name" value="Translation initiation factor eIF-2B subunit epsilon"/>
    <property type="match status" value="1"/>
</dbReference>
<dbReference type="Pfam" id="PF02020">
    <property type="entry name" value="W2"/>
    <property type="match status" value="1"/>
</dbReference>
<feature type="region of interest" description="Disordered" evidence="9">
    <location>
        <begin position="733"/>
        <end position="753"/>
    </location>
</feature>
<evidence type="ECO:0000256" key="7">
    <source>
        <dbReference type="ARBA" id="ARBA00044345"/>
    </source>
</evidence>
<dbReference type="GO" id="GO:0005851">
    <property type="term" value="C:eukaryotic translation initiation factor 2B complex"/>
    <property type="evidence" value="ECO:0007669"/>
    <property type="project" value="TreeGrafter"/>
</dbReference>
<protein>
    <recommendedName>
        <fullName evidence="6">Translation initiation factor eIF2B subunit epsilon</fullName>
    </recommendedName>
    <alternativeName>
        <fullName evidence="7">eIF2B GDP-GTP exchange factor subunit epsilon</fullName>
    </alternativeName>
</protein>
<dbReference type="PANTHER" id="PTHR45887:SF1">
    <property type="entry name" value="TRANSLATION INITIATION FACTOR EIF-2B SUBUNIT EPSILON"/>
    <property type="match status" value="1"/>
</dbReference>
<comment type="subcellular location">
    <subcellularLocation>
        <location evidence="1">Cytoplasm</location>
        <location evidence="1">Cytosol</location>
    </subcellularLocation>
</comment>
<evidence type="ECO:0000259" key="10">
    <source>
        <dbReference type="PROSITE" id="PS51363"/>
    </source>
</evidence>
<dbReference type="PROSITE" id="PS51363">
    <property type="entry name" value="W2"/>
    <property type="match status" value="1"/>
</dbReference>
<dbReference type="CDD" id="cd04197">
    <property type="entry name" value="eIF-2B_epsilon_N"/>
    <property type="match status" value="1"/>
</dbReference>
<comment type="similarity">
    <text evidence="2">Belongs to the eIF-2B gamma/epsilon subunits family.</text>
</comment>
<dbReference type="GO" id="GO:0031369">
    <property type="term" value="F:translation initiation factor binding"/>
    <property type="evidence" value="ECO:0007669"/>
    <property type="project" value="InterPro"/>
</dbReference>
<reference evidence="12 13" key="2">
    <citation type="submission" date="2024-03" db="EMBL/GenBank/DDBJ databases">
        <title>Complete genome sequence of the green alga Chloropicon roscoffensis RCC1871.</title>
        <authorList>
            <person name="Lemieux C."/>
            <person name="Pombert J.-F."/>
            <person name="Otis C."/>
            <person name="Turmel M."/>
        </authorList>
    </citation>
    <scope>NUCLEOTIDE SEQUENCE [LARGE SCALE GENOMIC DNA]</scope>
    <source>
        <strain evidence="12 13">RCC1871</strain>
    </source>
</reference>
<dbReference type="InterPro" id="IPR016024">
    <property type="entry name" value="ARM-type_fold"/>
</dbReference>
<dbReference type="InterPro" id="IPR044123">
    <property type="entry name" value="W2_eIF2B_epsilon"/>
</dbReference>
<name>A0A7S3FNY3_9CHLO</name>
<dbReference type="Proteomes" id="UP001472866">
    <property type="component" value="Chromosome 06"/>
</dbReference>
<evidence type="ECO:0000256" key="6">
    <source>
        <dbReference type="ARBA" id="ARBA00044144"/>
    </source>
</evidence>
<evidence type="ECO:0000256" key="2">
    <source>
        <dbReference type="ARBA" id="ARBA00007878"/>
    </source>
</evidence>
<dbReference type="GO" id="GO:0005085">
    <property type="term" value="F:guanyl-nucleotide exchange factor activity"/>
    <property type="evidence" value="ECO:0007669"/>
    <property type="project" value="InterPro"/>
</dbReference>
<evidence type="ECO:0000256" key="9">
    <source>
        <dbReference type="SAM" id="MobiDB-lite"/>
    </source>
</evidence>
<dbReference type="GO" id="GO:0005829">
    <property type="term" value="C:cytosol"/>
    <property type="evidence" value="ECO:0007669"/>
    <property type="project" value="UniProtKB-SubCell"/>
</dbReference>
<accession>A0A7S3FNY3</accession>
<evidence type="ECO:0000313" key="11">
    <source>
        <dbReference type="EMBL" id="CAE0190970.1"/>
    </source>
</evidence>
<evidence type="ECO:0000256" key="1">
    <source>
        <dbReference type="ARBA" id="ARBA00004514"/>
    </source>
</evidence>
<comment type="subunit">
    <text evidence="8">Component of the translation initiation factor 2B (eIF2B) complex which is a heterodecamer of two sets of five different subunits: alpha, beta, gamma, delta and epsilon. Subunits alpha, beta and delta comprise a regulatory subcomplex and subunits epsilon and gamma comprise a catalytic subcomplex. Within the complex, the hexameric regulatory complex resides at the center, with the two heterodimeric catalytic subcomplexes bound on opposite sides.</text>
</comment>
<dbReference type="Pfam" id="PF00483">
    <property type="entry name" value="NTP_transferase"/>
    <property type="match status" value="1"/>
</dbReference>
<dbReference type="Gene3D" id="2.160.10.10">
    <property type="entry name" value="Hexapeptide repeat proteins"/>
    <property type="match status" value="1"/>
</dbReference>
<gene>
    <name evidence="11" type="ORF">CROS1456_LOCUS4060</name>
    <name evidence="12" type="ORF">HKI87_06g44170</name>
</gene>
<keyword evidence="13" id="KW-1185">Reference proteome</keyword>
<dbReference type="InterPro" id="IPR051956">
    <property type="entry name" value="eIF2B_epsilon"/>
</dbReference>
<keyword evidence="5" id="KW-0648">Protein biosynthesis</keyword>
<dbReference type="Gene3D" id="3.90.550.10">
    <property type="entry name" value="Spore Coat Polysaccharide Biosynthesis Protein SpsA, Chain A"/>
    <property type="match status" value="1"/>
</dbReference>
<reference evidence="11" key="1">
    <citation type="submission" date="2021-01" db="EMBL/GenBank/DDBJ databases">
        <authorList>
            <person name="Corre E."/>
            <person name="Pelletier E."/>
            <person name="Niang G."/>
            <person name="Scheremetjew M."/>
            <person name="Finn R."/>
            <person name="Kale V."/>
            <person name="Holt S."/>
            <person name="Cochrane G."/>
            <person name="Meng A."/>
            <person name="Brown T."/>
            <person name="Cohen L."/>
        </authorList>
    </citation>
    <scope>NUCLEOTIDE SEQUENCE</scope>
    <source>
        <strain evidence="11">RCC1871</strain>
    </source>
</reference>
<proteinExistence type="inferred from homology"/>
<dbReference type="InterPro" id="IPR011004">
    <property type="entry name" value="Trimer_LpxA-like_sf"/>
</dbReference>
<evidence type="ECO:0000256" key="8">
    <source>
        <dbReference type="ARBA" id="ARBA00046432"/>
    </source>
</evidence>
<dbReference type="SMART" id="SM00515">
    <property type="entry name" value="eIF5C"/>
    <property type="match status" value="1"/>
</dbReference>
<dbReference type="InterPro" id="IPR056764">
    <property type="entry name" value="LbH_EIF2B3/5"/>
</dbReference>
<dbReference type="SUPFAM" id="SSF48371">
    <property type="entry name" value="ARM repeat"/>
    <property type="match status" value="1"/>
</dbReference>
<dbReference type="InterPro" id="IPR035543">
    <property type="entry name" value="eIF-2B_epsilon_N"/>
</dbReference>
<dbReference type="GO" id="GO:0003743">
    <property type="term" value="F:translation initiation factor activity"/>
    <property type="evidence" value="ECO:0007669"/>
    <property type="project" value="UniProtKB-KW"/>
</dbReference>
<evidence type="ECO:0000256" key="3">
    <source>
        <dbReference type="ARBA" id="ARBA00022490"/>
    </source>
</evidence>
<feature type="compositionally biased region" description="Acidic residues" evidence="9">
    <location>
        <begin position="445"/>
        <end position="454"/>
    </location>
</feature>
<dbReference type="InterPro" id="IPR005835">
    <property type="entry name" value="NTP_transferase_dom"/>
</dbReference>
<dbReference type="Pfam" id="PF25084">
    <property type="entry name" value="LbH_EIF2B"/>
    <property type="match status" value="1"/>
</dbReference>
<sequence>MGGEDHERRAPFQAVVLADSFNVTFRPFTLERPKALLPLCGVPMLEYTMEFLEAQGVEEAFVFCCAHYDQVIDQLKKKWKLRHKDDEDAPGERYVTGRMKVVPIISTSCVSVGEAMRIIYDEGVVSSDFVLITGDTVASFDLKSALAEHKRRRKADKSAIMTMVVKRAETRALRKRWGDHDLVLQIDPDTKQVLGYEEEPNNKNYVNVDVSSCFLDRSQVEIREDLVDCYVDVCAPEVLGLFQDNFDYQNLRRDFVGGVLSEEELGNKIYAYELSPGVEYAARIHNPRSYDAVSRDVWAHWLFPIEVGQTRAFTSRTHNAGIVRRGIQDCMQDAGVSASRSVEVGNDCQIGEGTTIGDNSKIHASFVGKGCRIGRNVELNCCHLLDGVNVADGARIHFSMLSDGVAVQEGAVVSEGCLLGSGVVVGKDHVVPAFSRVSVIRQTQEDSDSEEELESPAVVEGAAEEAKEGEAWDATLVGEGGKGLPWSAKSSQTRREWRRHSISPHYAQLEAAGMAGALPETSDGEDRSDDSETDETDSEGLELDPEEVFHSEVRETFLRCVKERFDQTNALIELNALKIAEDRTFADCARFIFTTIVGLCFPVAKTVSKEYKDLYASDSLDLADKLHRAKFLKHLKSLLSEWGNLLQRFLKNEDDQVELLLTFEEYCSDDGVFHAENGSMCAEGFCQVLQLLYDSEVISEEAILSWAEEKESAEEEDKVFLEKARPFVAWLAEADEESDEYSSEEEGEDSDEG</sequence>
<dbReference type="EMBL" id="HBHZ01005263">
    <property type="protein sequence ID" value="CAE0190970.1"/>
    <property type="molecule type" value="Transcribed_RNA"/>
</dbReference>
<dbReference type="SUPFAM" id="SSF53448">
    <property type="entry name" value="Nucleotide-diphospho-sugar transferases"/>
    <property type="match status" value="1"/>
</dbReference>
<feature type="region of interest" description="Disordered" evidence="9">
    <location>
        <begin position="442"/>
        <end position="497"/>
    </location>
</feature>
<dbReference type="InterPro" id="IPR029044">
    <property type="entry name" value="Nucleotide-diphossugar_trans"/>
</dbReference>
<feature type="region of interest" description="Disordered" evidence="9">
    <location>
        <begin position="518"/>
        <end position="545"/>
    </location>
</feature>
<keyword evidence="3" id="KW-0963">Cytoplasm</keyword>
<dbReference type="EMBL" id="CP151506">
    <property type="protein sequence ID" value="WZN62872.1"/>
    <property type="molecule type" value="Genomic_DNA"/>
</dbReference>
<organism evidence="11">
    <name type="scientific">Chloropicon roscoffensis</name>
    <dbReference type="NCBI Taxonomy" id="1461544"/>
    <lineage>
        <taxon>Eukaryota</taxon>
        <taxon>Viridiplantae</taxon>
        <taxon>Chlorophyta</taxon>
        <taxon>Chloropicophyceae</taxon>
        <taxon>Chloropicales</taxon>
        <taxon>Chloropicaceae</taxon>
        <taxon>Chloropicon</taxon>
    </lineage>
</organism>
<dbReference type="Gene3D" id="1.25.40.180">
    <property type="match status" value="1"/>
</dbReference>
<dbReference type="CDD" id="cd11558">
    <property type="entry name" value="W2_eIF2B_epsilon"/>
    <property type="match status" value="1"/>
</dbReference>
<dbReference type="AlphaFoldDB" id="A0A7S3FNY3"/>
<feature type="domain" description="W2" evidence="10">
    <location>
        <begin position="543"/>
        <end position="741"/>
    </location>
</feature>
<dbReference type="PANTHER" id="PTHR45887">
    <property type="entry name" value="TRANSLATION INITIATION FACTOR EIF-2B SUBUNIT EPSILON"/>
    <property type="match status" value="1"/>
</dbReference>